<protein>
    <submittedName>
        <fullName evidence="3">Uncharacterized protein</fullName>
    </submittedName>
</protein>
<keyword evidence="2" id="KW-0732">Signal</keyword>
<keyword evidence="1" id="KW-1133">Transmembrane helix</keyword>
<dbReference type="Ensembl" id="ENSCABT00000033742.1">
    <property type="protein sequence ID" value="ENSCABP00000030785.1"/>
    <property type="gene ID" value="ENSCABG00000022504.1"/>
</dbReference>
<evidence type="ECO:0000256" key="1">
    <source>
        <dbReference type="SAM" id="Phobius"/>
    </source>
</evidence>
<organism evidence="3 4">
    <name type="scientific">Chelonoidis abingdonii</name>
    <name type="common">Abingdon island giant tortoise</name>
    <name type="synonym">Testudo abingdonii</name>
    <dbReference type="NCBI Taxonomy" id="106734"/>
    <lineage>
        <taxon>Eukaryota</taxon>
        <taxon>Metazoa</taxon>
        <taxon>Chordata</taxon>
        <taxon>Craniata</taxon>
        <taxon>Vertebrata</taxon>
        <taxon>Euteleostomi</taxon>
        <taxon>Archelosauria</taxon>
        <taxon>Testudinata</taxon>
        <taxon>Testudines</taxon>
        <taxon>Cryptodira</taxon>
        <taxon>Durocryptodira</taxon>
        <taxon>Testudinoidea</taxon>
        <taxon>Testudinidae</taxon>
        <taxon>Chelonoidis</taxon>
    </lineage>
</organism>
<evidence type="ECO:0000313" key="3">
    <source>
        <dbReference type="Ensembl" id="ENSCABP00000030785.1"/>
    </source>
</evidence>
<sequence>PINTFNKTCLLTLQLHSPALGTVSMAHPGQDGNLLQRWNVPLKLQLSRQMASSGAPGGKGDSSVFVLIVGLSTLGAGAYYSLITVSFLL</sequence>
<proteinExistence type="predicted"/>
<feature type="chain" id="PRO_5034843361" evidence="2">
    <location>
        <begin position="22"/>
        <end position="89"/>
    </location>
</feature>
<feature type="transmembrane region" description="Helical" evidence="1">
    <location>
        <begin position="64"/>
        <end position="88"/>
    </location>
</feature>
<dbReference type="Proteomes" id="UP000694404">
    <property type="component" value="Unplaced"/>
</dbReference>
<reference evidence="3" key="2">
    <citation type="submission" date="2025-09" db="UniProtKB">
        <authorList>
            <consortium name="Ensembl"/>
        </authorList>
    </citation>
    <scope>IDENTIFICATION</scope>
</reference>
<reference evidence="3" key="1">
    <citation type="submission" date="2025-08" db="UniProtKB">
        <authorList>
            <consortium name="Ensembl"/>
        </authorList>
    </citation>
    <scope>IDENTIFICATION</scope>
</reference>
<evidence type="ECO:0000313" key="4">
    <source>
        <dbReference type="Proteomes" id="UP000694404"/>
    </source>
</evidence>
<dbReference type="AlphaFoldDB" id="A0A8C0JD32"/>
<dbReference type="GeneTree" id="ENSGT00940000174083"/>
<feature type="signal peptide" evidence="2">
    <location>
        <begin position="1"/>
        <end position="21"/>
    </location>
</feature>
<evidence type="ECO:0000256" key="2">
    <source>
        <dbReference type="SAM" id="SignalP"/>
    </source>
</evidence>
<name>A0A8C0JD32_CHEAB</name>
<keyword evidence="1" id="KW-0472">Membrane</keyword>
<keyword evidence="1" id="KW-0812">Transmembrane</keyword>
<keyword evidence="4" id="KW-1185">Reference proteome</keyword>
<accession>A0A8C0JD32</accession>